<dbReference type="Pfam" id="PF02597">
    <property type="entry name" value="ThiS"/>
    <property type="match status" value="1"/>
</dbReference>
<dbReference type="InterPro" id="IPR003749">
    <property type="entry name" value="ThiS/MoaD-like"/>
</dbReference>
<dbReference type="CDD" id="cd00565">
    <property type="entry name" value="Ubl_ThiS"/>
    <property type="match status" value="1"/>
</dbReference>
<proteinExistence type="predicted"/>
<dbReference type="EMBL" id="JBHRSK010000007">
    <property type="protein sequence ID" value="MFC2968615.1"/>
    <property type="molecule type" value="Genomic_DNA"/>
</dbReference>
<evidence type="ECO:0000313" key="2">
    <source>
        <dbReference type="Proteomes" id="UP001595443"/>
    </source>
</evidence>
<dbReference type="SUPFAM" id="SSF54285">
    <property type="entry name" value="MoaD/ThiS"/>
    <property type="match status" value="1"/>
</dbReference>
<dbReference type="NCBIfam" id="TIGR01683">
    <property type="entry name" value="thiS"/>
    <property type="match status" value="1"/>
</dbReference>
<reference evidence="2" key="1">
    <citation type="journal article" date="2019" name="Int. J. Syst. Evol. Microbiol.">
        <title>The Global Catalogue of Microorganisms (GCM) 10K type strain sequencing project: providing services to taxonomists for standard genome sequencing and annotation.</title>
        <authorList>
            <consortium name="The Broad Institute Genomics Platform"/>
            <consortium name="The Broad Institute Genome Sequencing Center for Infectious Disease"/>
            <person name="Wu L."/>
            <person name="Ma J."/>
        </authorList>
    </citation>
    <scope>NUCLEOTIDE SEQUENCE [LARGE SCALE GENOMIC DNA]</scope>
    <source>
        <strain evidence="2">KCTC 62192</strain>
    </source>
</reference>
<evidence type="ECO:0000313" key="1">
    <source>
        <dbReference type="EMBL" id="MFC2968615.1"/>
    </source>
</evidence>
<dbReference type="InterPro" id="IPR012675">
    <property type="entry name" value="Beta-grasp_dom_sf"/>
</dbReference>
<comment type="caution">
    <text evidence="1">The sequence shown here is derived from an EMBL/GenBank/DDBJ whole genome shotgun (WGS) entry which is preliminary data.</text>
</comment>
<dbReference type="PANTHER" id="PTHR34472:SF1">
    <property type="entry name" value="SULFUR CARRIER PROTEIN THIS"/>
    <property type="match status" value="1"/>
</dbReference>
<protein>
    <submittedName>
        <fullName evidence="1">Sulfur carrier protein ThiS</fullName>
    </submittedName>
</protein>
<dbReference type="InterPro" id="IPR010035">
    <property type="entry name" value="Thi_S"/>
</dbReference>
<dbReference type="Gene3D" id="3.10.20.30">
    <property type="match status" value="1"/>
</dbReference>
<dbReference type="InterPro" id="IPR016155">
    <property type="entry name" value="Mopterin_synth/thiamin_S_b"/>
</dbReference>
<name>A0ABV7AHD1_9RHOB</name>
<sequence>MRIDLNGRSIETAAGTLAELIDERGFQAPSVATALDGAFVARGQRAETVLREGARVEIVAPMQGG</sequence>
<gene>
    <name evidence="1" type="primary">thiS</name>
    <name evidence="1" type="ORF">ACFOES_10970</name>
</gene>
<organism evidence="1 2">
    <name type="scientific">Acidimangrovimonas pyrenivorans</name>
    <dbReference type="NCBI Taxonomy" id="2030798"/>
    <lineage>
        <taxon>Bacteria</taxon>
        <taxon>Pseudomonadati</taxon>
        <taxon>Pseudomonadota</taxon>
        <taxon>Alphaproteobacteria</taxon>
        <taxon>Rhodobacterales</taxon>
        <taxon>Paracoccaceae</taxon>
        <taxon>Acidimangrovimonas</taxon>
    </lineage>
</organism>
<keyword evidence="2" id="KW-1185">Reference proteome</keyword>
<accession>A0ABV7AHD1</accession>
<dbReference type="Proteomes" id="UP001595443">
    <property type="component" value="Unassembled WGS sequence"/>
</dbReference>
<dbReference type="RefSeq" id="WP_377833313.1">
    <property type="nucleotide sequence ID" value="NZ_JBHRSK010000007.1"/>
</dbReference>
<dbReference type="PANTHER" id="PTHR34472">
    <property type="entry name" value="SULFUR CARRIER PROTEIN THIS"/>
    <property type="match status" value="1"/>
</dbReference>